<name>A0ABQ2BHK7_9SPHI</name>
<gene>
    <name evidence="1" type="ORF">GCM10008119_13830</name>
</gene>
<organism evidence="1 2">
    <name type="scientific">Pedobacter mendelii</name>
    <dbReference type="NCBI Taxonomy" id="1908240"/>
    <lineage>
        <taxon>Bacteria</taxon>
        <taxon>Pseudomonadati</taxon>
        <taxon>Bacteroidota</taxon>
        <taxon>Sphingobacteriia</taxon>
        <taxon>Sphingobacteriales</taxon>
        <taxon>Sphingobacteriaceae</taxon>
        <taxon>Pedobacter</taxon>
    </lineage>
</organism>
<dbReference type="Proteomes" id="UP000645390">
    <property type="component" value="Unassembled WGS sequence"/>
</dbReference>
<dbReference type="EMBL" id="BMDJ01000003">
    <property type="protein sequence ID" value="GGI24673.1"/>
    <property type="molecule type" value="Genomic_DNA"/>
</dbReference>
<keyword evidence="2" id="KW-1185">Reference proteome</keyword>
<proteinExistence type="predicted"/>
<sequence length="156" mass="18340">MIATKSEAQVRDTFLREKFEKILKMRPEQFSILEKTENRGKAFIFSFVISVNASGKADYIKYNSTPEMSNLFEGSKFEEKIKEIDFIKYKNKKLWLPFLLKNMNDNTIKNGLNKEFELQWQNLIPPELVNFAPNRAIVLFSPEIYSYKTLPSKIIN</sequence>
<evidence type="ECO:0000313" key="2">
    <source>
        <dbReference type="Proteomes" id="UP000645390"/>
    </source>
</evidence>
<comment type="caution">
    <text evidence="1">The sequence shown here is derived from an EMBL/GenBank/DDBJ whole genome shotgun (WGS) entry which is preliminary data.</text>
</comment>
<reference evidence="2" key="1">
    <citation type="journal article" date="2019" name="Int. J. Syst. Evol. Microbiol.">
        <title>The Global Catalogue of Microorganisms (GCM) 10K type strain sequencing project: providing services to taxonomists for standard genome sequencing and annotation.</title>
        <authorList>
            <consortium name="The Broad Institute Genomics Platform"/>
            <consortium name="The Broad Institute Genome Sequencing Center for Infectious Disease"/>
            <person name="Wu L."/>
            <person name="Ma J."/>
        </authorList>
    </citation>
    <scope>NUCLEOTIDE SEQUENCE [LARGE SCALE GENOMIC DNA]</scope>
    <source>
        <strain evidence="2">CCM 8939</strain>
    </source>
</reference>
<evidence type="ECO:0000313" key="1">
    <source>
        <dbReference type="EMBL" id="GGI24673.1"/>
    </source>
</evidence>
<protein>
    <submittedName>
        <fullName evidence="1">Uncharacterized protein</fullName>
    </submittedName>
</protein>
<accession>A0ABQ2BHK7</accession>
<dbReference type="RefSeq" id="WP_188412530.1">
    <property type="nucleotide sequence ID" value="NZ_BMDJ01000003.1"/>
</dbReference>